<feature type="non-terminal residue" evidence="2">
    <location>
        <position position="1"/>
    </location>
</feature>
<organism evidence="2">
    <name type="scientific">Bactrocera latifrons</name>
    <name type="common">Malaysian fruit fly</name>
    <name type="synonym">Chaetodacus latifrons</name>
    <dbReference type="NCBI Taxonomy" id="174628"/>
    <lineage>
        <taxon>Eukaryota</taxon>
        <taxon>Metazoa</taxon>
        <taxon>Ecdysozoa</taxon>
        <taxon>Arthropoda</taxon>
        <taxon>Hexapoda</taxon>
        <taxon>Insecta</taxon>
        <taxon>Pterygota</taxon>
        <taxon>Neoptera</taxon>
        <taxon>Endopterygota</taxon>
        <taxon>Diptera</taxon>
        <taxon>Brachycera</taxon>
        <taxon>Muscomorpha</taxon>
        <taxon>Tephritoidea</taxon>
        <taxon>Tephritidae</taxon>
        <taxon>Bactrocera</taxon>
        <taxon>Bactrocera</taxon>
    </lineage>
</organism>
<accession>A0A0K8W2X3</accession>
<name>A0A0K8W2X3_BACLA</name>
<dbReference type="AlphaFoldDB" id="A0A0K8W2X3"/>
<protein>
    <submittedName>
        <fullName evidence="2">Uncharacterized protein</fullName>
    </submittedName>
</protein>
<evidence type="ECO:0000256" key="1">
    <source>
        <dbReference type="SAM" id="MobiDB-lite"/>
    </source>
</evidence>
<reference evidence="2" key="1">
    <citation type="submission" date="2015-06" db="EMBL/GenBank/DDBJ databases">
        <authorList>
            <person name="Hoefler B.C."/>
            <person name="Straight P.D."/>
        </authorList>
    </citation>
    <scope>NUCLEOTIDE SEQUENCE</scope>
</reference>
<gene>
    <name evidence="2" type="ORF">c0_g1_i6</name>
</gene>
<sequence>LTDSGAKKRATSAGGTDRHEDHRRKSSSMYEVFNWGYSNDEPPKRFSLSIVGSEINIDDPPAATATATAGHVRTYAAHHQAQQHQHCNNNNNQTITNTSGHRQNVAIDSARATTAAAAATTTTSTAGKSSQSATAATTFNYSSKTSAAVRHTNPKRRFTPSLLCSNAQNVFVKTCFLFFSRFVPTNNE</sequence>
<dbReference type="EMBL" id="GDHF01006858">
    <property type="protein sequence ID" value="JAI45456.1"/>
    <property type="molecule type" value="Transcribed_RNA"/>
</dbReference>
<dbReference type="OrthoDB" id="6433611at2759"/>
<feature type="region of interest" description="Disordered" evidence="1">
    <location>
        <begin position="1"/>
        <end position="28"/>
    </location>
</feature>
<evidence type="ECO:0000313" key="2">
    <source>
        <dbReference type="EMBL" id="JAI45456.1"/>
    </source>
</evidence>
<proteinExistence type="predicted"/>